<dbReference type="FunFam" id="1.10.8.270:FF:000026">
    <property type="entry name" value="TBC (Tre-2/Bub2/Cdc16) domain family"/>
    <property type="match status" value="1"/>
</dbReference>
<dbReference type="InterPro" id="IPR000195">
    <property type="entry name" value="Rab-GAP-TBC_dom"/>
</dbReference>
<dbReference type="FunFam" id="1.10.472.80:FF:000029">
    <property type="entry name" value="Growth hormone-regulated TBC protein 1"/>
    <property type="match status" value="1"/>
</dbReference>
<dbReference type="Proteomes" id="UP001519460">
    <property type="component" value="Unassembled WGS sequence"/>
</dbReference>
<dbReference type="PROSITE" id="PS50086">
    <property type="entry name" value="TBC_RABGAP"/>
    <property type="match status" value="1"/>
</dbReference>
<gene>
    <name evidence="4" type="ORF">BaRGS_00023907</name>
</gene>
<reference evidence="4 5" key="1">
    <citation type="journal article" date="2023" name="Sci. Data">
        <title>Genome assembly of the Korean intertidal mud-creeper Batillaria attramentaria.</title>
        <authorList>
            <person name="Patra A.K."/>
            <person name="Ho P.T."/>
            <person name="Jun S."/>
            <person name="Lee S.J."/>
            <person name="Kim Y."/>
            <person name="Won Y.J."/>
        </authorList>
    </citation>
    <scope>NUCLEOTIDE SEQUENCE [LARGE SCALE GENOMIC DNA]</scope>
    <source>
        <strain evidence="4">Wonlab-2016</strain>
    </source>
</reference>
<dbReference type="AlphaFoldDB" id="A0ABD0KCL1"/>
<comment type="function">
    <text evidence="2">May act as a GTPase-activating protein for Rab family protein(s).</text>
</comment>
<keyword evidence="5" id="KW-1185">Reference proteome</keyword>
<accession>A0ABD0KCL1</accession>
<dbReference type="SUPFAM" id="SSF47923">
    <property type="entry name" value="Ypt/Rab-GAP domain of gyp1p"/>
    <property type="match status" value="2"/>
</dbReference>
<protein>
    <recommendedName>
        <fullName evidence="3">Rab-GAP TBC domain-containing protein</fullName>
    </recommendedName>
</protein>
<evidence type="ECO:0000313" key="5">
    <source>
        <dbReference type="Proteomes" id="UP001519460"/>
    </source>
</evidence>
<dbReference type="InterPro" id="IPR035969">
    <property type="entry name" value="Rab-GAP_TBC_sf"/>
</dbReference>
<comment type="caution">
    <text evidence="4">The sequence shown here is derived from an EMBL/GenBank/DDBJ whole genome shotgun (WGS) entry which is preliminary data.</text>
</comment>
<sequence length="341" mass="39261">MADQHDMDSNGDSKIDGYGFERKEDFDEQSYEAFMSTYFMVLARRAARWRPLVVGKERVSKSRKLKRFCRKGIPGEHRPLVWMEVSGAGERMKEEPGLYRQLLTQKLDGTATESIMLDIHRTFPENIYFANTIDPSGLQKPLTNVLKAFALNNPHIGYCQGLNFVAGMMLLILRSEEKAFWLLDTVTRQLLPDYYASDMLAVKAEQELLGDVVRWKLPDLYAHLDQVGLHWSLVGMKWFICLYADVLPVETVLRIWDSLFFEGSKIVMRVALTLIAKKKTELMEAKDFTATVEILKKLESDPVVLNCHTFMESIFKETGSLPRAKLRKMRETCMRRVVADS</sequence>
<dbReference type="InterPro" id="IPR050302">
    <property type="entry name" value="Rab_GAP_TBC_domain"/>
</dbReference>
<name>A0ABD0KCL1_9CAEN</name>
<evidence type="ECO:0000313" key="4">
    <source>
        <dbReference type="EMBL" id="KAK7484864.1"/>
    </source>
</evidence>
<evidence type="ECO:0000256" key="2">
    <source>
        <dbReference type="ARBA" id="ARBA00043879"/>
    </source>
</evidence>
<feature type="domain" description="Rab-GAP TBC" evidence="3">
    <location>
        <begin position="72"/>
        <end position="263"/>
    </location>
</feature>
<dbReference type="GO" id="GO:0005096">
    <property type="term" value="F:GTPase activator activity"/>
    <property type="evidence" value="ECO:0007669"/>
    <property type="project" value="UniProtKB-KW"/>
</dbReference>
<evidence type="ECO:0000259" key="3">
    <source>
        <dbReference type="PROSITE" id="PS50086"/>
    </source>
</evidence>
<dbReference type="PANTHER" id="PTHR47219">
    <property type="entry name" value="RAB GTPASE-ACTIVATING PROTEIN 1-LIKE"/>
    <property type="match status" value="1"/>
</dbReference>
<dbReference type="Gene3D" id="1.10.472.80">
    <property type="entry name" value="Ypt/Rab-GAP domain of gyp1p, domain 3"/>
    <property type="match status" value="1"/>
</dbReference>
<dbReference type="Pfam" id="PF00566">
    <property type="entry name" value="RabGAP-TBC"/>
    <property type="match status" value="1"/>
</dbReference>
<evidence type="ECO:0000256" key="1">
    <source>
        <dbReference type="ARBA" id="ARBA00022468"/>
    </source>
</evidence>
<keyword evidence="1" id="KW-0343">GTPase activation</keyword>
<organism evidence="4 5">
    <name type="scientific">Batillaria attramentaria</name>
    <dbReference type="NCBI Taxonomy" id="370345"/>
    <lineage>
        <taxon>Eukaryota</taxon>
        <taxon>Metazoa</taxon>
        <taxon>Spiralia</taxon>
        <taxon>Lophotrochozoa</taxon>
        <taxon>Mollusca</taxon>
        <taxon>Gastropoda</taxon>
        <taxon>Caenogastropoda</taxon>
        <taxon>Sorbeoconcha</taxon>
        <taxon>Cerithioidea</taxon>
        <taxon>Batillariidae</taxon>
        <taxon>Batillaria</taxon>
    </lineage>
</organism>
<dbReference type="PANTHER" id="PTHR47219:SF10">
    <property type="entry name" value="GROWTH HORMONE-REGULATED TBC PROTEIN 1"/>
    <property type="match status" value="1"/>
</dbReference>
<dbReference type="Gene3D" id="1.10.8.270">
    <property type="entry name" value="putative rabgap domain of human tbc1 domain family member 14 like domains"/>
    <property type="match status" value="1"/>
</dbReference>
<dbReference type="SMART" id="SM00164">
    <property type="entry name" value="TBC"/>
    <property type="match status" value="1"/>
</dbReference>
<dbReference type="EMBL" id="JACVVK020000203">
    <property type="protein sequence ID" value="KAK7484864.1"/>
    <property type="molecule type" value="Genomic_DNA"/>
</dbReference>
<proteinExistence type="predicted"/>